<feature type="region of interest" description="Disordered" evidence="1">
    <location>
        <begin position="1"/>
        <end position="23"/>
    </location>
</feature>
<dbReference type="AlphaFoldDB" id="A0AAE0VCI2"/>
<name>A0AAE0VCI2_9TELE</name>
<evidence type="ECO:0000313" key="2">
    <source>
        <dbReference type="EMBL" id="KAK3548373.1"/>
    </source>
</evidence>
<organism evidence="2 3">
    <name type="scientific">Hemibagrus guttatus</name>
    <dbReference type="NCBI Taxonomy" id="175788"/>
    <lineage>
        <taxon>Eukaryota</taxon>
        <taxon>Metazoa</taxon>
        <taxon>Chordata</taxon>
        <taxon>Craniata</taxon>
        <taxon>Vertebrata</taxon>
        <taxon>Euteleostomi</taxon>
        <taxon>Actinopterygii</taxon>
        <taxon>Neopterygii</taxon>
        <taxon>Teleostei</taxon>
        <taxon>Ostariophysi</taxon>
        <taxon>Siluriformes</taxon>
        <taxon>Bagridae</taxon>
        <taxon>Hemibagrus</taxon>
    </lineage>
</organism>
<feature type="region of interest" description="Disordered" evidence="1">
    <location>
        <begin position="146"/>
        <end position="199"/>
    </location>
</feature>
<sequence length="294" mass="32763">MQLHKAQLSKLARNKQDIMEKKKEEKSMAKQAAVLVAQPVAPPVAQPALPMPQPVAMTQAMPIVPPQQMQPVYYASVPLTMYPPVQQYLPQNRGWGQGRRQGRGGGTFQQPMRGRASMNLGKRGFWVCHNPSHLQQDCLYAYQQEGPITPTRDNPQQNQGWQGPGNWTGPWMGPNQQFQGPVNSGVGPMGPTPGRSVAKTHGADWMRKLSSSCTFHPVSTQSTDDIQDQWQPPNAQVLPSLVDTIHTAMRYFLWTSHSEGQLKHLNSLKPMPTNFSIWKDNDSEAVATQAARLR</sequence>
<accession>A0AAE0VCI2</accession>
<gene>
    <name evidence="2" type="ORF">QTP70_011699</name>
</gene>
<feature type="region of interest" description="Disordered" evidence="1">
    <location>
        <begin position="93"/>
        <end position="112"/>
    </location>
</feature>
<feature type="compositionally biased region" description="Low complexity" evidence="1">
    <location>
        <begin position="154"/>
        <end position="171"/>
    </location>
</feature>
<comment type="caution">
    <text evidence="2">The sequence shown here is derived from an EMBL/GenBank/DDBJ whole genome shotgun (WGS) entry which is preliminary data.</text>
</comment>
<reference evidence="2" key="1">
    <citation type="submission" date="2023-06" db="EMBL/GenBank/DDBJ databases">
        <title>Male Hemibagrus guttatus genome.</title>
        <authorList>
            <person name="Bian C."/>
        </authorList>
    </citation>
    <scope>NUCLEOTIDE SEQUENCE</scope>
    <source>
        <strain evidence="2">Male_cb2023</strain>
        <tissue evidence="2">Muscle</tissue>
    </source>
</reference>
<feature type="compositionally biased region" description="Basic and acidic residues" evidence="1">
    <location>
        <begin position="14"/>
        <end position="23"/>
    </location>
</feature>
<keyword evidence="3" id="KW-1185">Reference proteome</keyword>
<feature type="compositionally biased region" description="Gly residues" evidence="1">
    <location>
        <begin position="95"/>
        <end position="107"/>
    </location>
</feature>
<dbReference type="Proteomes" id="UP001274896">
    <property type="component" value="Unassembled WGS sequence"/>
</dbReference>
<dbReference type="EMBL" id="JAUCMX010000004">
    <property type="protein sequence ID" value="KAK3548373.1"/>
    <property type="molecule type" value="Genomic_DNA"/>
</dbReference>
<proteinExistence type="predicted"/>
<evidence type="ECO:0000313" key="3">
    <source>
        <dbReference type="Proteomes" id="UP001274896"/>
    </source>
</evidence>
<protein>
    <submittedName>
        <fullName evidence="2">Uncharacterized protein</fullName>
    </submittedName>
</protein>
<evidence type="ECO:0000256" key="1">
    <source>
        <dbReference type="SAM" id="MobiDB-lite"/>
    </source>
</evidence>